<gene>
    <name evidence="2" type="ORF">ACFPJ6_10620</name>
</gene>
<comment type="caution">
    <text evidence="2">The sequence shown here is derived from an EMBL/GenBank/DDBJ whole genome shotgun (WGS) entry which is preliminary data.</text>
</comment>
<dbReference type="RefSeq" id="WP_340270699.1">
    <property type="nucleotide sequence ID" value="NZ_JBBEOG010000007.1"/>
</dbReference>
<protein>
    <submittedName>
        <fullName evidence="2">DUF1772 domain-containing protein</fullName>
    </submittedName>
</protein>
<dbReference type="InterPro" id="IPR013901">
    <property type="entry name" value="Anthrone_oxy"/>
</dbReference>
<reference evidence="3" key="1">
    <citation type="journal article" date="2019" name="Int. J. Syst. Evol. Microbiol.">
        <title>The Global Catalogue of Microorganisms (GCM) 10K type strain sequencing project: providing services to taxonomists for standard genome sequencing and annotation.</title>
        <authorList>
            <consortium name="The Broad Institute Genomics Platform"/>
            <consortium name="The Broad Institute Genome Sequencing Center for Infectious Disease"/>
            <person name="Wu L."/>
            <person name="Ma J."/>
        </authorList>
    </citation>
    <scope>NUCLEOTIDE SEQUENCE [LARGE SCALE GENOMIC DNA]</scope>
    <source>
        <strain evidence="3">CCUG 43114</strain>
    </source>
</reference>
<keyword evidence="3" id="KW-1185">Reference proteome</keyword>
<feature type="transmembrane region" description="Helical" evidence="1">
    <location>
        <begin position="59"/>
        <end position="81"/>
    </location>
</feature>
<sequence>MDVVATSTTVAAVVATGLVAGLLLAFAVVVMPGLRALGDADFLRAFQVVDGVIQRGSPVFISVWAGSAVLPLLALGTRLLAGRGPDPLLLGVAAAVLLLGVHLPTVAVNVPANNRLQAVDVAGLDAASAARTRAGFEPRWNRWNRVRTVAATLALLLLAVSLRVG</sequence>
<proteinExistence type="predicted"/>
<feature type="transmembrane region" description="Helical" evidence="1">
    <location>
        <begin position="12"/>
        <end position="38"/>
    </location>
</feature>
<evidence type="ECO:0000313" key="2">
    <source>
        <dbReference type="EMBL" id="MFC5381245.1"/>
    </source>
</evidence>
<keyword evidence="1" id="KW-0812">Transmembrane</keyword>
<dbReference type="EMBL" id="JBHSLD010000009">
    <property type="protein sequence ID" value="MFC5381245.1"/>
    <property type="molecule type" value="Genomic_DNA"/>
</dbReference>
<accession>A0ABW0GNK2</accession>
<keyword evidence="1" id="KW-0472">Membrane</keyword>
<keyword evidence="1" id="KW-1133">Transmembrane helix</keyword>
<dbReference type="Proteomes" id="UP001596122">
    <property type="component" value="Unassembled WGS sequence"/>
</dbReference>
<name>A0ABW0GNK2_9MICO</name>
<feature type="transmembrane region" description="Helical" evidence="1">
    <location>
        <begin position="146"/>
        <end position="164"/>
    </location>
</feature>
<organism evidence="2 3">
    <name type="scientific">Aquipuribacter nitratireducens</name>
    <dbReference type="NCBI Taxonomy" id="650104"/>
    <lineage>
        <taxon>Bacteria</taxon>
        <taxon>Bacillati</taxon>
        <taxon>Actinomycetota</taxon>
        <taxon>Actinomycetes</taxon>
        <taxon>Micrococcales</taxon>
        <taxon>Intrasporangiaceae</taxon>
        <taxon>Aquipuribacter</taxon>
    </lineage>
</organism>
<dbReference type="Pfam" id="PF08592">
    <property type="entry name" value="Anthrone_oxy"/>
    <property type="match status" value="1"/>
</dbReference>
<feature type="transmembrane region" description="Helical" evidence="1">
    <location>
        <begin position="87"/>
        <end position="108"/>
    </location>
</feature>
<evidence type="ECO:0000256" key="1">
    <source>
        <dbReference type="SAM" id="Phobius"/>
    </source>
</evidence>
<evidence type="ECO:0000313" key="3">
    <source>
        <dbReference type="Proteomes" id="UP001596122"/>
    </source>
</evidence>